<dbReference type="Gene3D" id="2.30.29.180">
    <property type="entry name" value="Ubiquitin carboxyl-terminal hydrolase 26/29/37, pleckstrin homology-like domain"/>
    <property type="match status" value="1"/>
</dbReference>
<reference evidence="9" key="2">
    <citation type="submission" date="2004-02" db="EMBL/GenBank/DDBJ databases">
        <authorList>
            <consortium name="Genoscope"/>
            <consortium name="Whitehead Institute Centre for Genome Research"/>
        </authorList>
    </citation>
    <scope>NUCLEOTIDE SEQUENCE</scope>
</reference>
<evidence type="ECO:0000256" key="5">
    <source>
        <dbReference type="ARBA" id="ARBA00022786"/>
    </source>
</evidence>
<keyword evidence="5" id="KW-0833">Ubl conjugation pathway</keyword>
<evidence type="ECO:0000313" key="9">
    <source>
        <dbReference type="EMBL" id="CAG14314.1"/>
    </source>
</evidence>
<protein>
    <recommendedName>
        <fullName evidence="3">ubiquitinyl hydrolase 1</fullName>
        <ecNumber evidence="3">3.4.19.12</ecNumber>
    </recommendedName>
</protein>
<reference evidence="9" key="1">
    <citation type="journal article" date="2004" name="Nature">
        <title>Genome duplication in the teleost fish Tetraodon nigroviridis reveals the early vertebrate proto-karyotype.</title>
        <authorList>
            <person name="Jaillon O."/>
            <person name="Aury J.-M."/>
            <person name="Brunet F."/>
            <person name="Petit J.-L."/>
            <person name="Stange-Thomann N."/>
            <person name="Mauceli E."/>
            <person name="Bouneau L."/>
            <person name="Fischer C."/>
            <person name="Ozouf-Costaz C."/>
            <person name="Bernot A."/>
            <person name="Nicaud S."/>
            <person name="Jaffe D."/>
            <person name="Fisher S."/>
            <person name="Lutfalla G."/>
            <person name="Dossat C."/>
            <person name="Segurens B."/>
            <person name="Dasilva C."/>
            <person name="Salanoubat M."/>
            <person name="Levy M."/>
            <person name="Boudet N."/>
            <person name="Castellano S."/>
            <person name="Anthouard V."/>
            <person name="Jubin C."/>
            <person name="Castelli V."/>
            <person name="Katinka M."/>
            <person name="Vacherie B."/>
            <person name="Biemont C."/>
            <person name="Skalli Z."/>
            <person name="Cattolico L."/>
            <person name="Poulain J."/>
            <person name="De Berardinis V."/>
            <person name="Cruaud C."/>
            <person name="Duprat S."/>
            <person name="Brottier P."/>
            <person name="Coutanceau J.-P."/>
            <person name="Gouzy J."/>
            <person name="Parra G."/>
            <person name="Lardier G."/>
            <person name="Chapple C."/>
            <person name="McKernan K.J."/>
            <person name="McEwan P."/>
            <person name="Bosak S."/>
            <person name="Kellis M."/>
            <person name="Volff J.-N."/>
            <person name="Guigo R."/>
            <person name="Zody M.C."/>
            <person name="Mesirov J."/>
            <person name="Lindblad-Toh K."/>
            <person name="Birren B."/>
            <person name="Nusbaum C."/>
            <person name="Kahn D."/>
            <person name="Robinson-Rechavi M."/>
            <person name="Laudet V."/>
            <person name="Schachter V."/>
            <person name="Quetier F."/>
            <person name="Saurin W."/>
            <person name="Scarpelli C."/>
            <person name="Wincker P."/>
            <person name="Lander E.S."/>
            <person name="Weissenbach J."/>
            <person name="Roest Crollius H."/>
        </authorList>
    </citation>
    <scope>NUCLEOTIDE SEQUENCE [LARGE SCALE GENOMIC DNA]</scope>
</reference>
<comment type="catalytic activity">
    <reaction evidence="1">
        <text>Thiol-dependent hydrolysis of ester, thioester, amide, peptide and isopeptide bonds formed by the C-terminal Gly of ubiquitin (a 76-residue protein attached to proteins as an intracellular targeting signal).</text>
        <dbReference type="EC" id="3.4.19.12"/>
    </reaction>
</comment>
<evidence type="ECO:0000256" key="1">
    <source>
        <dbReference type="ARBA" id="ARBA00000707"/>
    </source>
</evidence>
<dbReference type="InterPro" id="IPR038093">
    <property type="entry name" value="USP37-like_PH_sf"/>
</dbReference>
<accession>Q4RBB9</accession>
<proteinExistence type="inferred from homology"/>
<feature type="domain" description="Ubiquitin carboxyl-terminal hydrolase 37 pleckstrin homology-like" evidence="8">
    <location>
        <begin position="1"/>
        <end position="48"/>
    </location>
</feature>
<evidence type="ECO:0000256" key="2">
    <source>
        <dbReference type="ARBA" id="ARBA00009085"/>
    </source>
</evidence>
<dbReference type="OrthoDB" id="8926370at2759"/>
<dbReference type="KEGG" id="tng:GSTEN00037890G001"/>
<dbReference type="Pfam" id="PF16674">
    <property type="entry name" value="UCH_N"/>
    <property type="match status" value="1"/>
</dbReference>
<gene>
    <name evidence="9" type="ORF">GSTENG00037890001</name>
</gene>
<dbReference type="AlphaFoldDB" id="Q4RBB9"/>
<keyword evidence="6" id="KW-0378">Hydrolase</keyword>
<keyword evidence="4" id="KW-0645">Protease</keyword>
<name>Q4RBB9_TETNG</name>
<organism evidence="9">
    <name type="scientific">Tetraodon nigroviridis</name>
    <name type="common">Spotted green pufferfish</name>
    <name type="synonym">Chelonodon nigroviridis</name>
    <dbReference type="NCBI Taxonomy" id="99883"/>
    <lineage>
        <taxon>Eukaryota</taxon>
        <taxon>Metazoa</taxon>
        <taxon>Chordata</taxon>
        <taxon>Craniata</taxon>
        <taxon>Vertebrata</taxon>
        <taxon>Euteleostomi</taxon>
        <taxon>Actinopterygii</taxon>
        <taxon>Neopterygii</taxon>
        <taxon>Teleostei</taxon>
        <taxon>Neoteleostei</taxon>
        <taxon>Acanthomorphata</taxon>
        <taxon>Eupercaria</taxon>
        <taxon>Tetraodontiformes</taxon>
        <taxon>Tetradontoidea</taxon>
        <taxon>Tetraodontidae</taxon>
        <taxon>Tetraodon</taxon>
    </lineage>
</organism>
<comment type="similarity">
    <text evidence="2">Belongs to the peptidase C19 family.</text>
</comment>
<keyword evidence="7" id="KW-0788">Thiol protease</keyword>
<dbReference type="EMBL" id="CAAE01021736">
    <property type="protein sequence ID" value="CAG14314.1"/>
    <property type="molecule type" value="Genomic_DNA"/>
</dbReference>
<evidence type="ECO:0000256" key="7">
    <source>
        <dbReference type="ARBA" id="ARBA00022807"/>
    </source>
</evidence>
<evidence type="ECO:0000256" key="4">
    <source>
        <dbReference type="ARBA" id="ARBA00022670"/>
    </source>
</evidence>
<dbReference type="EC" id="3.4.19.12" evidence="3"/>
<evidence type="ECO:0000259" key="8">
    <source>
        <dbReference type="Pfam" id="PF16674"/>
    </source>
</evidence>
<dbReference type="InterPro" id="IPR032069">
    <property type="entry name" value="USP37-like_PH"/>
</dbReference>
<dbReference type="GO" id="GO:0006508">
    <property type="term" value="P:proteolysis"/>
    <property type="evidence" value="ECO:0007669"/>
    <property type="project" value="UniProtKB-KW"/>
</dbReference>
<sequence>LSQNIKTFSQSLSRIQLTLKDGSIIVLDKVPQTLLQRTNDYLKKLKQEKEGNFTEIKLGIHFFIIFITIWLQKPNNC</sequence>
<feature type="non-terminal residue" evidence="9">
    <location>
        <position position="1"/>
    </location>
</feature>
<dbReference type="GO" id="GO:0004843">
    <property type="term" value="F:cysteine-type deubiquitinase activity"/>
    <property type="evidence" value="ECO:0007669"/>
    <property type="project" value="UniProtKB-EC"/>
</dbReference>
<evidence type="ECO:0000256" key="6">
    <source>
        <dbReference type="ARBA" id="ARBA00022801"/>
    </source>
</evidence>
<evidence type="ECO:0000256" key="3">
    <source>
        <dbReference type="ARBA" id="ARBA00012759"/>
    </source>
</evidence>